<dbReference type="InterPro" id="IPR041029">
    <property type="entry name" value="GbpA_2"/>
</dbReference>
<feature type="domain" description="N-acetylglucosamine binding protein A" evidence="5">
    <location>
        <begin position="214"/>
        <end position="304"/>
    </location>
</feature>
<dbReference type="Proteomes" id="UP000202440">
    <property type="component" value="Chromosome"/>
</dbReference>
<evidence type="ECO:0000259" key="4">
    <source>
        <dbReference type="Pfam" id="PF03067"/>
    </source>
</evidence>
<evidence type="ECO:0000256" key="2">
    <source>
        <dbReference type="ARBA" id="ARBA00022669"/>
    </source>
</evidence>
<proteinExistence type="predicted"/>
<dbReference type="Gene3D" id="3.30.70.2150">
    <property type="match status" value="1"/>
</dbReference>
<dbReference type="PANTHER" id="PTHR34823:SF1">
    <property type="entry name" value="CHITIN-BINDING TYPE-4 DOMAIN-CONTAINING PROTEIN"/>
    <property type="match status" value="1"/>
</dbReference>
<keyword evidence="3" id="KW-0732">Signal</keyword>
<keyword evidence="7" id="KW-1185">Reference proteome</keyword>
<dbReference type="AlphaFoldDB" id="A0A222FKV7"/>
<evidence type="ECO:0000313" key="6">
    <source>
        <dbReference type="EMBL" id="ASP38853.1"/>
    </source>
</evidence>
<dbReference type="PANTHER" id="PTHR34823">
    <property type="entry name" value="GLCNAC-BINDING PROTEIN A"/>
    <property type="match status" value="1"/>
</dbReference>
<dbReference type="KEGG" id="bsan:CHH28_09235"/>
<reference evidence="6 7" key="1">
    <citation type="submission" date="2017-07" db="EMBL/GenBank/DDBJ databases">
        <title>Annotated genome sequence of Bacterioplanes sanyensis isolated from Red Sea.</title>
        <authorList>
            <person name="Rehman Z.U."/>
        </authorList>
    </citation>
    <scope>NUCLEOTIDE SEQUENCE [LARGE SCALE GENOMIC DNA]</scope>
    <source>
        <strain evidence="6 7">NV9</strain>
    </source>
</reference>
<name>A0A222FKV7_9GAMM</name>
<dbReference type="Gene3D" id="2.70.50.50">
    <property type="entry name" value="chitin-binding protein cbp21"/>
    <property type="match status" value="1"/>
</dbReference>
<organism evidence="6 7">
    <name type="scientific">Bacterioplanes sanyensis</name>
    <dbReference type="NCBI Taxonomy" id="1249553"/>
    <lineage>
        <taxon>Bacteria</taxon>
        <taxon>Pseudomonadati</taxon>
        <taxon>Pseudomonadota</taxon>
        <taxon>Gammaproteobacteria</taxon>
        <taxon>Oceanospirillales</taxon>
        <taxon>Oceanospirillaceae</taxon>
        <taxon>Bacterioplanes</taxon>
    </lineage>
</organism>
<dbReference type="Gene3D" id="2.60.40.2550">
    <property type="match status" value="1"/>
</dbReference>
<dbReference type="Pfam" id="PF18416">
    <property type="entry name" value="GbpA_2"/>
    <property type="match status" value="1"/>
</dbReference>
<dbReference type="SUPFAM" id="SSF81296">
    <property type="entry name" value="E set domains"/>
    <property type="match status" value="1"/>
</dbReference>
<sequence>MLLGRRPSMTARSRHWLSSISAGSAIFLSIFSSNNIFAHGYISEPVSRSKLCATGVNSNCGAIQWEPQSVEGPDRYPLTGPKDGEIASGGNAGFSPLNVQTSSRWSKTAISGGPIDVEWTFTAPHVSRDFRYFITKPGWNPNEPLTRQSFSPDPFCSHDGKQQRPANPLRHSCYLPENLSGYHVMLGVWDVGDTVNSFYQVVDLNILKGEQPQWRDIGDIPPGRQVLAGDTVTLHLFDQQQQVKTHAWEFSGQGNWSESFAEWINRSNLGVLAGVLDGQGNITPVTGLNDIFVANASSLQRAEISVQSDEPVSIDLSLNNLQRQYLLSSDSLTLDLDLTSQAELQLDVSIYHAQQLVARSSAALNQQLSLPMTLKTPLPGDYQLIIVASDSNSSRQFSYDFSIALANTDYDYVYPAQHEQYKAGDRVRGKDGRIYQCKPFPYAGWCRIYQAADPAYAPGVGRAWQDAWVLISQ</sequence>
<dbReference type="InterPro" id="IPR014756">
    <property type="entry name" value="Ig_E-set"/>
</dbReference>
<feature type="domain" description="Chitin-binding type-4" evidence="4">
    <location>
        <begin position="39"/>
        <end position="204"/>
    </location>
</feature>
<dbReference type="Pfam" id="PF03067">
    <property type="entry name" value="LPMO_10"/>
    <property type="match status" value="1"/>
</dbReference>
<keyword evidence="1" id="KW-0964">Secreted</keyword>
<dbReference type="CDD" id="cd21177">
    <property type="entry name" value="LPMO_AA10"/>
    <property type="match status" value="1"/>
</dbReference>
<protein>
    <submittedName>
        <fullName evidence="6">N-acetylglucosamine-binding protein GbpA</fullName>
    </submittedName>
</protein>
<dbReference type="InterPro" id="IPR051024">
    <property type="entry name" value="GlcNAc_Chitin_IntDeg"/>
</dbReference>
<dbReference type="InterPro" id="IPR004302">
    <property type="entry name" value="Cellulose/chitin-bd_N"/>
</dbReference>
<keyword evidence="2" id="KW-0147">Chitin-binding</keyword>
<dbReference type="EMBL" id="CP022530">
    <property type="protein sequence ID" value="ASP38853.1"/>
    <property type="molecule type" value="Genomic_DNA"/>
</dbReference>
<evidence type="ECO:0000313" key="7">
    <source>
        <dbReference type="Proteomes" id="UP000202440"/>
    </source>
</evidence>
<gene>
    <name evidence="6" type="ORF">CHH28_09235</name>
</gene>
<evidence type="ECO:0000259" key="5">
    <source>
        <dbReference type="Pfam" id="PF18416"/>
    </source>
</evidence>
<accession>A0A222FKV7</accession>
<evidence type="ECO:0000256" key="3">
    <source>
        <dbReference type="ARBA" id="ARBA00022729"/>
    </source>
</evidence>
<dbReference type="GO" id="GO:0008061">
    <property type="term" value="F:chitin binding"/>
    <property type="evidence" value="ECO:0007669"/>
    <property type="project" value="UniProtKB-KW"/>
</dbReference>
<evidence type="ECO:0000256" key="1">
    <source>
        <dbReference type="ARBA" id="ARBA00022525"/>
    </source>
</evidence>